<dbReference type="GO" id="GO:0004553">
    <property type="term" value="F:hydrolase activity, hydrolyzing O-glycosyl compounds"/>
    <property type="evidence" value="ECO:0007669"/>
    <property type="project" value="InterPro"/>
</dbReference>
<protein>
    <recommendedName>
        <fullName evidence="1">EF-hand domain-containing protein</fullName>
    </recommendedName>
</protein>
<evidence type="ECO:0000313" key="2">
    <source>
        <dbReference type="EMBL" id="OGD30512.1"/>
    </source>
</evidence>
<dbReference type="GO" id="GO:0000272">
    <property type="term" value="P:polysaccharide catabolic process"/>
    <property type="evidence" value="ECO:0007669"/>
    <property type="project" value="InterPro"/>
</dbReference>
<dbReference type="GO" id="GO:0005509">
    <property type="term" value="F:calcium ion binding"/>
    <property type="evidence" value="ECO:0007669"/>
    <property type="project" value="InterPro"/>
</dbReference>
<organism evidence="2 3">
    <name type="scientific">Candidatus Azambacteria bacterium RIFCSPHIGHO2_02_46_12</name>
    <dbReference type="NCBI Taxonomy" id="1797295"/>
    <lineage>
        <taxon>Bacteria</taxon>
        <taxon>Candidatus Azamiibacteriota</taxon>
    </lineage>
</organism>
<feature type="non-terminal residue" evidence="2">
    <location>
        <position position="1"/>
    </location>
</feature>
<evidence type="ECO:0000313" key="3">
    <source>
        <dbReference type="Proteomes" id="UP000179184"/>
    </source>
</evidence>
<dbReference type="CDD" id="cd00102">
    <property type="entry name" value="IPT"/>
    <property type="match status" value="1"/>
</dbReference>
<reference evidence="2 3" key="1">
    <citation type="journal article" date="2016" name="Nat. Commun.">
        <title>Thousands of microbial genomes shed light on interconnected biogeochemical processes in an aquifer system.</title>
        <authorList>
            <person name="Anantharaman K."/>
            <person name="Brown C.T."/>
            <person name="Hug L.A."/>
            <person name="Sharon I."/>
            <person name="Castelle C.J."/>
            <person name="Probst A.J."/>
            <person name="Thomas B.C."/>
            <person name="Singh A."/>
            <person name="Wilkins M.J."/>
            <person name="Karaoz U."/>
            <person name="Brodie E.L."/>
            <person name="Williams K.H."/>
            <person name="Hubbard S.S."/>
            <person name="Banfield J.F."/>
        </authorList>
    </citation>
    <scope>NUCLEOTIDE SEQUENCE [LARGE SCALE GENOMIC DNA]</scope>
</reference>
<dbReference type="InterPro" id="IPR002105">
    <property type="entry name" value="Dockerin_1_rpt"/>
</dbReference>
<dbReference type="EMBL" id="MEYN01000023">
    <property type="protein sequence ID" value="OGD30512.1"/>
    <property type="molecule type" value="Genomic_DNA"/>
</dbReference>
<dbReference type="InterPro" id="IPR014756">
    <property type="entry name" value="Ig_E-set"/>
</dbReference>
<dbReference type="InterPro" id="IPR018247">
    <property type="entry name" value="EF_Hand_1_Ca_BS"/>
</dbReference>
<dbReference type="InterPro" id="IPR013783">
    <property type="entry name" value="Ig-like_fold"/>
</dbReference>
<dbReference type="Proteomes" id="UP000179184">
    <property type="component" value="Unassembled WGS sequence"/>
</dbReference>
<dbReference type="Pfam" id="PF01833">
    <property type="entry name" value="TIG"/>
    <property type="match status" value="4"/>
</dbReference>
<dbReference type="Gene3D" id="2.60.40.10">
    <property type="entry name" value="Immunoglobulins"/>
    <property type="match status" value="4"/>
</dbReference>
<comment type="caution">
    <text evidence="2">The sequence shown here is derived from an EMBL/GenBank/DDBJ whole genome shotgun (WGS) entry which is preliminary data.</text>
</comment>
<dbReference type="SUPFAM" id="SSF63446">
    <property type="entry name" value="Type I dockerin domain"/>
    <property type="match status" value="1"/>
</dbReference>
<name>A0A1F5BIT2_9BACT</name>
<dbReference type="InterPro" id="IPR036439">
    <property type="entry name" value="Dockerin_dom_sf"/>
</dbReference>
<dbReference type="AlphaFoldDB" id="A0A1F5BIT2"/>
<dbReference type="InterPro" id="IPR002909">
    <property type="entry name" value="IPT_dom"/>
</dbReference>
<gene>
    <name evidence="2" type="ORF">A2W60_00740</name>
</gene>
<proteinExistence type="predicted"/>
<evidence type="ECO:0000259" key="1">
    <source>
        <dbReference type="PROSITE" id="PS50222"/>
    </source>
</evidence>
<dbReference type="InterPro" id="IPR002048">
    <property type="entry name" value="EF_hand_dom"/>
</dbReference>
<feature type="domain" description="EF-hand" evidence="1">
    <location>
        <begin position="843"/>
        <end position="867"/>
    </location>
</feature>
<dbReference type="SUPFAM" id="SSF81296">
    <property type="entry name" value="E set domains"/>
    <property type="match status" value="4"/>
</dbReference>
<dbReference type="Gene3D" id="1.10.1330.10">
    <property type="entry name" value="Dockerin domain"/>
    <property type="match status" value="1"/>
</dbReference>
<accession>A0A1F5BIT2</accession>
<sequence length="867" mass="90104">GSDSITALTVILAASGTPYNGLSEVRITNDAGTTTYFSAISNPSSNTLNFSGGTPIPASASSTQFKIRVTPKTHALISSPPGAEYNLSPYVSAWTGTNTKVGSDSNANTLTIDNLSPNGATSTSGSAGDAQVTLNWTTSNSGDFDTTSGSVILRWASGSAGSEVPAEGTDYSAGNTITTATVACAISSAGSASQSKIDGSGGSAGCTTSALTNDQQYTYKVFQKDTRGNYDVGVLIGTFSPSAAPNPVPTTTSISPTSKNAGESEFTLTVNGTNFISGSVVKFDGSSRTTTYVSSTQLTATIPASDLTTGGIFSITVFNLSPGGGTSNAQTFTVNNLVPTTTSISPTTKTVYDSGFTLTVNGTNFVSTSVVKFDGSSRTTTYVSSTQLTATIPASDLTAAGTFSITVFNPTPGGGTSDAQTLTVNNPVPTTTSIDPTGKTVGDSEFTMTVSGTLFISSSVVKFNGSDRTTTFVNSTTLTATIPSSDMTSEGTFPITVFNPTPGGGESNSQTFTISVTPPTPNPVPTLTSISPSSATQNDPEFTMTLTGTDFVSTSVARFNGVSRTTTYVSSTQLTATIPSSDLTTAGNFPITVFTPSPGGGESGSKTFTVTPAPTAPTVPLPPVGEAVRPTTIIFSGKAFPGGKMFMVDKDIRYEKTVSQDTITNDDGTFYTSFIGILQGPHSFSLIIKDKEGRGSQTKFFNINTLVQDFVVKDLIIAPTVALAAYSVTRGTATVVKGYATPQSGVVAEIDGIIKKEAQVGQDGAYKLTIDTGPLEFGSHQMRLKQTLAGGKGESDYSPLKNFIVSRVLLPKADFNDDGAVDIRDWSIFLFHWGSKDKEKRMKIDLNNDGKIDISDFSIFVRNIRKK</sequence>
<dbReference type="PROSITE" id="PS50222">
    <property type="entry name" value="EF_HAND_2"/>
    <property type="match status" value="1"/>
</dbReference>
<dbReference type="PROSITE" id="PS00018">
    <property type="entry name" value="EF_HAND_1"/>
    <property type="match status" value="2"/>
</dbReference>
<dbReference type="Pfam" id="PF00404">
    <property type="entry name" value="Dockerin_1"/>
    <property type="match status" value="1"/>
</dbReference>